<evidence type="ECO:0000313" key="2">
    <source>
        <dbReference type="EMBL" id="MFD1248493.1"/>
    </source>
</evidence>
<protein>
    <recommendedName>
        <fullName evidence="4">DUF4760 domain-containing protein</fullName>
    </recommendedName>
</protein>
<dbReference type="InterPro" id="IPR031876">
    <property type="entry name" value="DUF4760"/>
</dbReference>
<evidence type="ECO:0000313" key="3">
    <source>
        <dbReference type="Proteomes" id="UP001597229"/>
    </source>
</evidence>
<keyword evidence="1" id="KW-0812">Transmembrane</keyword>
<proteinExistence type="predicted"/>
<dbReference type="Proteomes" id="UP001597229">
    <property type="component" value="Unassembled WGS sequence"/>
</dbReference>
<feature type="transmembrane region" description="Helical" evidence="1">
    <location>
        <begin position="21"/>
        <end position="41"/>
    </location>
</feature>
<evidence type="ECO:0008006" key="4">
    <source>
        <dbReference type="Google" id="ProtNLM"/>
    </source>
</evidence>
<dbReference type="RefSeq" id="WP_367918004.1">
    <property type="nucleotide sequence ID" value="NZ_JBHTLX010000016.1"/>
</dbReference>
<gene>
    <name evidence="2" type="ORF">ACFQ3F_11910</name>
</gene>
<dbReference type="EMBL" id="JBHTLX010000016">
    <property type="protein sequence ID" value="MFD1248493.1"/>
    <property type="molecule type" value="Genomic_DNA"/>
</dbReference>
<keyword evidence="3" id="KW-1185">Reference proteome</keyword>
<comment type="caution">
    <text evidence="2">The sequence shown here is derived from an EMBL/GenBank/DDBJ whole genome shotgun (WGS) entry which is preliminary data.</text>
</comment>
<accession>A0ABW3VZK8</accession>
<name>A0ABW3VZK8_9ACTN</name>
<reference evidence="3" key="1">
    <citation type="journal article" date="2019" name="Int. J. Syst. Evol. Microbiol.">
        <title>The Global Catalogue of Microorganisms (GCM) 10K type strain sequencing project: providing services to taxonomists for standard genome sequencing and annotation.</title>
        <authorList>
            <consortium name="The Broad Institute Genomics Platform"/>
            <consortium name="The Broad Institute Genome Sequencing Center for Infectious Disease"/>
            <person name="Wu L."/>
            <person name="Ma J."/>
        </authorList>
    </citation>
    <scope>NUCLEOTIDE SEQUENCE [LARGE SCALE GENOMIC DNA]</scope>
    <source>
        <strain evidence="3">CCUG 52478</strain>
    </source>
</reference>
<dbReference type="Pfam" id="PF15956">
    <property type="entry name" value="DUF4760"/>
    <property type="match status" value="1"/>
</dbReference>
<keyword evidence="1" id="KW-0472">Membrane</keyword>
<evidence type="ECO:0000256" key="1">
    <source>
        <dbReference type="SAM" id="Phobius"/>
    </source>
</evidence>
<sequence>MDLMFLAAKAPTDGNSTVRDVLTVLALFVSGGALFLGVVNFRRARRLDKRDLFLRMHETLLEPGVVAGRRALYEIREPKHAEALVYHEDTLTQVYRALAMFDVLALYVDNGWIDEATVLDEWGNSLTRSIEPAKFFIEARYKTTQWHSWPHYRALAEKARQRAPKEQSTTDT</sequence>
<keyword evidence="1" id="KW-1133">Transmembrane helix</keyword>
<organism evidence="2 3">
    <name type="scientific">Nocardioides ginsengisoli</name>
    <dbReference type="NCBI Taxonomy" id="363868"/>
    <lineage>
        <taxon>Bacteria</taxon>
        <taxon>Bacillati</taxon>
        <taxon>Actinomycetota</taxon>
        <taxon>Actinomycetes</taxon>
        <taxon>Propionibacteriales</taxon>
        <taxon>Nocardioidaceae</taxon>
        <taxon>Nocardioides</taxon>
    </lineage>
</organism>